<sequence length="283" mass="32002">MMNNLNSDSLPRMCATCGTQYPSATQEECLICLDERAAVPPTGQAWTTLDQVRKNHRNEVIPFENDPRLHSVVSKPPFAIGQRGIVIQTPKGNVMWDCITLIDEETRVNINKLGGLKAIIISHPHFYNSMVEWSKTFGGIPVYIHKADEEWIMNPHECLNVWDGETLDILDGELKIVRCGGHFDGSCVLQWGKKLFTGDTIQVIPDRDFVSFMRAYPNLIPMEPEAIAQIWRSVKPLDFEEIYGGWLGQSIFKNGKEIVLKSAKRYVRAEGYIGHSIETESLP</sequence>
<feature type="domain" description="Metallo-beta-lactamase" evidence="1">
    <location>
        <begin position="81"/>
        <end position="246"/>
    </location>
</feature>
<evidence type="ECO:0000313" key="3">
    <source>
        <dbReference type="Proteomes" id="UP001479436"/>
    </source>
</evidence>
<dbReference type="SMART" id="SM00849">
    <property type="entry name" value="Lactamase_B"/>
    <property type="match status" value="1"/>
</dbReference>
<name>A0ABR2W3Z4_9FUNG</name>
<dbReference type="PANTHER" id="PTHR36839:SF1">
    <property type="entry name" value="METALLO-BETA-LACTAMASE FAMILY PROTEIN (AFU_ORTHOLOGUE AFUA_5G12770)"/>
    <property type="match status" value="1"/>
</dbReference>
<accession>A0ABR2W3Z4</accession>
<evidence type="ECO:0000313" key="2">
    <source>
        <dbReference type="EMBL" id="KAK9719356.1"/>
    </source>
</evidence>
<dbReference type="InterPro" id="IPR036866">
    <property type="entry name" value="RibonucZ/Hydroxyglut_hydro"/>
</dbReference>
<gene>
    <name evidence="2" type="ORF">K7432_004859</name>
</gene>
<proteinExistence type="predicted"/>
<comment type="caution">
    <text evidence="2">The sequence shown here is derived from an EMBL/GenBank/DDBJ whole genome shotgun (WGS) entry which is preliminary data.</text>
</comment>
<dbReference type="InterPro" id="IPR001279">
    <property type="entry name" value="Metallo-B-lactamas"/>
</dbReference>
<evidence type="ECO:0000259" key="1">
    <source>
        <dbReference type="SMART" id="SM00849"/>
    </source>
</evidence>
<dbReference type="EMBL" id="JASJQH010007052">
    <property type="protein sequence ID" value="KAK9719356.1"/>
    <property type="molecule type" value="Genomic_DNA"/>
</dbReference>
<dbReference type="Gene3D" id="3.60.15.10">
    <property type="entry name" value="Ribonuclease Z/Hydroxyacylglutathione hydrolase-like"/>
    <property type="match status" value="1"/>
</dbReference>
<dbReference type="PANTHER" id="PTHR36839">
    <property type="entry name" value="METALLO-BETA-LACTAMASE FAMILY PROTEIN (AFU_ORTHOLOGUE AFUA_5G12770)"/>
    <property type="match status" value="1"/>
</dbReference>
<reference evidence="2 3" key="1">
    <citation type="submission" date="2023-04" db="EMBL/GenBank/DDBJ databases">
        <title>Genome of Basidiobolus ranarum AG-B5.</title>
        <authorList>
            <person name="Stajich J.E."/>
            <person name="Carter-House D."/>
            <person name="Gryganskyi A."/>
        </authorList>
    </citation>
    <scope>NUCLEOTIDE SEQUENCE [LARGE SCALE GENOMIC DNA]</scope>
    <source>
        <strain evidence="2 3">AG-B5</strain>
    </source>
</reference>
<protein>
    <recommendedName>
        <fullName evidence="1">Metallo-beta-lactamase domain-containing protein</fullName>
    </recommendedName>
</protein>
<keyword evidence="3" id="KW-1185">Reference proteome</keyword>
<dbReference type="Proteomes" id="UP001479436">
    <property type="component" value="Unassembled WGS sequence"/>
</dbReference>
<dbReference type="SUPFAM" id="SSF56281">
    <property type="entry name" value="Metallo-hydrolase/oxidoreductase"/>
    <property type="match status" value="1"/>
</dbReference>
<organism evidence="2 3">
    <name type="scientific">Basidiobolus ranarum</name>
    <dbReference type="NCBI Taxonomy" id="34480"/>
    <lineage>
        <taxon>Eukaryota</taxon>
        <taxon>Fungi</taxon>
        <taxon>Fungi incertae sedis</taxon>
        <taxon>Zoopagomycota</taxon>
        <taxon>Entomophthoromycotina</taxon>
        <taxon>Basidiobolomycetes</taxon>
        <taxon>Basidiobolales</taxon>
        <taxon>Basidiobolaceae</taxon>
        <taxon>Basidiobolus</taxon>
    </lineage>
</organism>